<evidence type="ECO:0000313" key="4">
    <source>
        <dbReference type="Proteomes" id="UP000321424"/>
    </source>
</evidence>
<feature type="domain" description="PucR C-terminal helix-turn-helix" evidence="1">
    <location>
        <begin position="334"/>
        <end position="389"/>
    </location>
</feature>
<proteinExistence type="predicted"/>
<evidence type="ECO:0000259" key="2">
    <source>
        <dbReference type="Pfam" id="PF14361"/>
    </source>
</evidence>
<dbReference type="Pfam" id="PF14361">
    <property type="entry name" value="RsbRD_N"/>
    <property type="match status" value="1"/>
</dbReference>
<name>A0A511MU75_9NOCA</name>
<reference evidence="3 4" key="1">
    <citation type="submission" date="2019-07" db="EMBL/GenBank/DDBJ databases">
        <title>Whole genome shotgun sequence of Nocardia ninae NBRC 108245.</title>
        <authorList>
            <person name="Hosoyama A."/>
            <person name="Uohara A."/>
            <person name="Ohji S."/>
            <person name="Ichikawa N."/>
        </authorList>
    </citation>
    <scope>NUCLEOTIDE SEQUENCE [LARGE SCALE GENOMIC DNA]</scope>
    <source>
        <strain evidence="3 4">NBRC 108245</strain>
    </source>
</reference>
<dbReference type="OrthoDB" id="4535840at2"/>
<dbReference type="PANTHER" id="PTHR33744">
    <property type="entry name" value="CARBOHYDRATE DIACID REGULATOR"/>
    <property type="match status" value="1"/>
</dbReference>
<dbReference type="InterPro" id="IPR025736">
    <property type="entry name" value="PucR_C-HTH_dom"/>
</dbReference>
<dbReference type="AlphaFoldDB" id="A0A511MU75"/>
<protein>
    <submittedName>
        <fullName evidence="3">Putative transcriptional regulator</fullName>
    </submittedName>
</protein>
<organism evidence="3 4">
    <name type="scientific">Nocardia ninae NBRC 108245</name>
    <dbReference type="NCBI Taxonomy" id="1210091"/>
    <lineage>
        <taxon>Bacteria</taxon>
        <taxon>Bacillati</taxon>
        <taxon>Actinomycetota</taxon>
        <taxon>Actinomycetes</taxon>
        <taxon>Mycobacteriales</taxon>
        <taxon>Nocardiaceae</taxon>
        <taxon>Nocardia</taxon>
    </lineage>
</organism>
<sequence>MTRAGTVAAFDRTTRRSGTIERLLADALALVDGFSTQSPVYDGLPSSLVDADFVPAAELNVRLFFQFWLDGNEPSEDDTRPLVERAVSLVHDGMPLDEVLRNYRTAVDFLWSQLPTTASPTGRAALAEIGRPLSEYLSLMTARIAVACVEDARRRPWDELERRRGIVDALLAGRDPVDWMGDPAVPVADAFVVTVIRPGDPGPGTLTDLRHRIHDLPGAFLRRDISGWTALIPIDPGGDSTAVIDQLSARLAPGFARETPPLLWIGVSPAPTRAAIPAALAEARVVAELGRCPTRSDIICRRQDLRMEYAVAVDASVRTELASVLEPLADQPVLAETLGVFFANECNQNAAARLLFVHRNTITYRLARIAELTGYDPQRPTEAMTLSAARTAQLLESKGFSA</sequence>
<accession>A0A511MU75</accession>
<dbReference type="InterPro" id="IPR051448">
    <property type="entry name" value="CdaR-like_regulators"/>
</dbReference>
<dbReference type="InterPro" id="IPR042070">
    <property type="entry name" value="PucR_C-HTH_sf"/>
</dbReference>
<dbReference type="Proteomes" id="UP000321424">
    <property type="component" value="Unassembled WGS sequence"/>
</dbReference>
<dbReference type="InterPro" id="IPR025751">
    <property type="entry name" value="RsbRD_N_dom"/>
</dbReference>
<gene>
    <name evidence="3" type="ORF">NN4_86630</name>
</gene>
<dbReference type="Gene3D" id="1.10.10.2840">
    <property type="entry name" value="PucR C-terminal helix-turn-helix domain"/>
    <property type="match status" value="1"/>
</dbReference>
<dbReference type="PANTHER" id="PTHR33744:SF7">
    <property type="entry name" value="PUCR FAMILY TRANSCRIPTIONAL REGULATOR"/>
    <property type="match status" value="1"/>
</dbReference>
<feature type="domain" description="RsbT co-antagonist protein RsbRD N-terminal" evidence="2">
    <location>
        <begin position="29"/>
        <end position="163"/>
    </location>
</feature>
<evidence type="ECO:0000259" key="1">
    <source>
        <dbReference type="Pfam" id="PF13556"/>
    </source>
</evidence>
<evidence type="ECO:0000313" key="3">
    <source>
        <dbReference type="EMBL" id="GEM44144.1"/>
    </source>
</evidence>
<dbReference type="EMBL" id="BJXA01000138">
    <property type="protein sequence ID" value="GEM44144.1"/>
    <property type="molecule type" value="Genomic_DNA"/>
</dbReference>
<dbReference type="Pfam" id="PF13556">
    <property type="entry name" value="HTH_30"/>
    <property type="match status" value="1"/>
</dbReference>
<keyword evidence="4" id="KW-1185">Reference proteome</keyword>
<comment type="caution">
    <text evidence="3">The sequence shown here is derived from an EMBL/GenBank/DDBJ whole genome shotgun (WGS) entry which is preliminary data.</text>
</comment>
<dbReference type="RefSeq" id="WP_147143890.1">
    <property type="nucleotide sequence ID" value="NZ_BJXA01000138.1"/>
</dbReference>